<accession>A0ACB8TCC9</accession>
<keyword evidence="2" id="KW-1185">Reference proteome</keyword>
<evidence type="ECO:0000313" key="2">
    <source>
        <dbReference type="Proteomes" id="UP000814140"/>
    </source>
</evidence>
<dbReference type="EMBL" id="MU277193">
    <property type="protein sequence ID" value="KAI0066258.1"/>
    <property type="molecule type" value="Genomic_DNA"/>
</dbReference>
<reference evidence="1" key="2">
    <citation type="journal article" date="2022" name="New Phytol.">
        <title>Evolutionary transition to the ectomycorrhizal habit in the genomes of a hyperdiverse lineage of mushroom-forming fungi.</title>
        <authorList>
            <person name="Looney B."/>
            <person name="Miyauchi S."/>
            <person name="Morin E."/>
            <person name="Drula E."/>
            <person name="Courty P.E."/>
            <person name="Kohler A."/>
            <person name="Kuo A."/>
            <person name="LaButti K."/>
            <person name="Pangilinan J."/>
            <person name="Lipzen A."/>
            <person name="Riley R."/>
            <person name="Andreopoulos W."/>
            <person name="He G."/>
            <person name="Johnson J."/>
            <person name="Nolan M."/>
            <person name="Tritt A."/>
            <person name="Barry K.W."/>
            <person name="Grigoriev I.V."/>
            <person name="Nagy L.G."/>
            <person name="Hibbett D."/>
            <person name="Henrissat B."/>
            <person name="Matheny P.B."/>
            <person name="Labbe J."/>
            <person name="Martin F.M."/>
        </authorList>
    </citation>
    <scope>NUCLEOTIDE SEQUENCE</scope>
    <source>
        <strain evidence="1">HHB10654</strain>
    </source>
</reference>
<organism evidence="1 2">
    <name type="scientific">Artomyces pyxidatus</name>
    <dbReference type="NCBI Taxonomy" id="48021"/>
    <lineage>
        <taxon>Eukaryota</taxon>
        <taxon>Fungi</taxon>
        <taxon>Dikarya</taxon>
        <taxon>Basidiomycota</taxon>
        <taxon>Agaricomycotina</taxon>
        <taxon>Agaricomycetes</taxon>
        <taxon>Russulales</taxon>
        <taxon>Auriscalpiaceae</taxon>
        <taxon>Artomyces</taxon>
    </lineage>
</organism>
<sequence>MHLFHLVAGSMALFALHAQAMPLSFNQGQALFSYVGGYVKDVFVSLTCPIHDSVSIMDDVSAGELDLIETLAGEEYWFRWEHPDAARSTDILQLDKGKGGKKKDYDDQAYKWISTDHTNPQQTKKGRVPTIHVLPAGTRDALRSAAHRFEDTSKAKQAVDFVTKDHEPGAIGINGIKKTGGKTALDDFRNKVIRTVIKETFTKGGKQTVKHTTIHKGATKPSSGASNEDRERLKGF</sequence>
<proteinExistence type="predicted"/>
<name>A0ACB8TCC9_9AGAM</name>
<dbReference type="Proteomes" id="UP000814140">
    <property type="component" value="Unassembled WGS sequence"/>
</dbReference>
<gene>
    <name evidence="1" type="ORF">BV25DRAFT_1835902</name>
</gene>
<reference evidence="1" key="1">
    <citation type="submission" date="2021-03" db="EMBL/GenBank/DDBJ databases">
        <authorList>
            <consortium name="DOE Joint Genome Institute"/>
            <person name="Ahrendt S."/>
            <person name="Looney B.P."/>
            <person name="Miyauchi S."/>
            <person name="Morin E."/>
            <person name="Drula E."/>
            <person name="Courty P.E."/>
            <person name="Chicoki N."/>
            <person name="Fauchery L."/>
            <person name="Kohler A."/>
            <person name="Kuo A."/>
            <person name="Labutti K."/>
            <person name="Pangilinan J."/>
            <person name="Lipzen A."/>
            <person name="Riley R."/>
            <person name="Andreopoulos W."/>
            <person name="He G."/>
            <person name="Johnson J."/>
            <person name="Barry K.W."/>
            <person name="Grigoriev I.V."/>
            <person name="Nagy L."/>
            <person name="Hibbett D."/>
            <person name="Henrissat B."/>
            <person name="Matheny P.B."/>
            <person name="Labbe J."/>
            <person name="Martin F."/>
        </authorList>
    </citation>
    <scope>NUCLEOTIDE SEQUENCE</scope>
    <source>
        <strain evidence="1">HHB10654</strain>
    </source>
</reference>
<comment type="caution">
    <text evidence="1">The sequence shown here is derived from an EMBL/GenBank/DDBJ whole genome shotgun (WGS) entry which is preliminary data.</text>
</comment>
<evidence type="ECO:0000313" key="1">
    <source>
        <dbReference type="EMBL" id="KAI0066258.1"/>
    </source>
</evidence>
<protein>
    <submittedName>
        <fullName evidence="1">Uncharacterized protein</fullName>
    </submittedName>
</protein>